<keyword evidence="3" id="KW-1185">Reference proteome</keyword>
<dbReference type="PANTHER" id="PTHR14552">
    <property type="match status" value="1"/>
</dbReference>
<accession>X6NXD6</accession>
<dbReference type="PROSITE" id="PS50105">
    <property type="entry name" value="SAM_DOMAIN"/>
    <property type="match status" value="1"/>
</dbReference>
<dbReference type="CDD" id="cd11537">
    <property type="entry name" value="NTP-PPase_RS21-C6_like"/>
    <property type="match status" value="1"/>
</dbReference>
<dbReference type="EMBL" id="ASPP01005451">
    <property type="protein sequence ID" value="ETO30484.1"/>
    <property type="molecule type" value="Genomic_DNA"/>
</dbReference>
<evidence type="ECO:0000313" key="2">
    <source>
        <dbReference type="EMBL" id="ETO30484.1"/>
    </source>
</evidence>
<comment type="caution">
    <text evidence="2">The sequence shown here is derived from an EMBL/GenBank/DDBJ whole genome shotgun (WGS) entry which is preliminary data.</text>
</comment>
<dbReference type="InterPro" id="IPR013761">
    <property type="entry name" value="SAM/pointed_sf"/>
</dbReference>
<organism evidence="2 3">
    <name type="scientific">Reticulomyxa filosa</name>
    <dbReference type="NCBI Taxonomy" id="46433"/>
    <lineage>
        <taxon>Eukaryota</taxon>
        <taxon>Sar</taxon>
        <taxon>Rhizaria</taxon>
        <taxon>Retaria</taxon>
        <taxon>Foraminifera</taxon>
        <taxon>Monothalamids</taxon>
        <taxon>Reticulomyxidae</taxon>
        <taxon>Reticulomyxa</taxon>
    </lineage>
</organism>
<dbReference type="SUPFAM" id="SSF47769">
    <property type="entry name" value="SAM/Pointed domain"/>
    <property type="match status" value="1"/>
</dbReference>
<dbReference type="OrthoDB" id="411123at2759"/>
<dbReference type="InterPro" id="IPR001660">
    <property type="entry name" value="SAM"/>
</dbReference>
<dbReference type="PANTHER" id="PTHR14552:SF21">
    <property type="entry name" value="DCTP PYROPHOSPHATASE 1"/>
    <property type="match status" value="1"/>
</dbReference>
<dbReference type="SUPFAM" id="SSF101386">
    <property type="entry name" value="all-alpha NTP pyrophosphatases"/>
    <property type="match status" value="1"/>
</dbReference>
<feature type="domain" description="SAM" evidence="1">
    <location>
        <begin position="44"/>
        <end position="87"/>
    </location>
</feature>
<dbReference type="Proteomes" id="UP000023152">
    <property type="component" value="Unassembled WGS sequence"/>
</dbReference>
<evidence type="ECO:0000313" key="3">
    <source>
        <dbReference type="Proteomes" id="UP000023152"/>
    </source>
</evidence>
<name>X6NXD6_RETFI</name>
<dbReference type="Pfam" id="PF00536">
    <property type="entry name" value="SAM_1"/>
    <property type="match status" value="1"/>
</dbReference>
<dbReference type="Gene3D" id="1.10.287.1080">
    <property type="entry name" value="MazG-like"/>
    <property type="match status" value="1"/>
</dbReference>
<reference evidence="2 3" key="1">
    <citation type="journal article" date="2013" name="Curr. Biol.">
        <title>The Genome of the Foraminiferan Reticulomyxa filosa.</title>
        <authorList>
            <person name="Glockner G."/>
            <person name="Hulsmann N."/>
            <person name="Schleicher M."/>
            <person name="Noegel A.A."/>
            <person name="Eichinger L."/>
            <person name="Gallinger C."/>
            <person name="Pawlowski J."/>
            <person name="Sierra R."/>
            <person name="Euteneuer U."/>
            <person name="Pillet L."/>
            <person name="Moustafa A."/>
            <person name="Platzer M."/>
            <person name="Groth M."/>
            <person name="Szafranski K."/>
            <person name="Schliwa M."/>
        </authorList>
    </citation>
    <scope>NUCLEOTIDE SEQUENCE [LARGE SCALE GENOMIC DNA]</scope>
</reference>
<dbReference type="InterPro" id="IPR025984">
    <property type="entry name" value="DCTPP"/>
</dbReference>
<dbReference type="Gene3D" id="1.10.150.50">
    <property type="entry name" value="Transcription Factor, Ets-1"/>
    <property type="match status" value="1"/>
</dbReference>
<protein>
    <recommendedName>
        <fullName evidence="1">SAM domain-containing protein</fullName>
    </recommendedName>
</protein>
<sequence length="291" mass="34086">MIQFAMIKITNIIYYISSELLTYCYANERREENSVRNDSQIIKIEKYNHIDGSVLIELTSQDFASLGIKSIGHQKKLQRNIQALLSHKANLLSSEESLERSNTSNQEENNLFRKDVTLEMLRQKMRKFVEERNWEQFHTPRNVLLALTGELGELCEIFQWKGEVEVGLKSWKANEMEHLGEELSDVLLYLVRLADLCNVDLGSCVLDKMQKKCKKISNQMNQCQKKHSKLKIHQVKPNKACERHSKTLAHIQFVTFFEKCATEHLFNLKFKIYDFVLFFATDKQFSRKLSV</sequence>
<evidence type="ECO:0000259" key="1">
    <source>
        <dbReference type="PROSITE" id="PS50105"/>
    </source>
</evidence>
<dbReference type="AlphaFoldDB" id="X6NXD6"/>
<gene>
    <name evidence="2" type="ORF">RFI_06641</name>
</gene>
<dbReference type="CDD" id="cd09487">
    <property type="entry name" value="SAM_superfamily"/>
    <property type="match status" value="1"/>
</dbReference>
<proteinExistence type="predicted"/>
<dbReference type="Pfam" id="PF12643">
    <property type="entry name" value="MazG-like"/>
    <property type="match status" value="1"/>
</dbReference>
<dbReference type="GO" id="GO:0047429">
    <property type="term" value="F:nucleoside triphosphate diphosphatase activity"/>
    <property type="evidence" value="ECO:0007669"/>
    <property type="project" value="InterPro"/>
</dbReference>
<dbReference type="GO" id="GO:0009143">
    <property type="term" value="P:nucleoside triphosphate catabolic process"/>
    <property type="evidence" value="ECO:0007669"/>
    <property type="project" value="InterPro"/>
</dbReference>